<organism evidence="7 8">
    <name type="scientific">Flammeovirga pectinis</name>
    <dbReference type="NCBI Taxonomy" id="2494373"/>
    <lineage>
        <taxon>Bacteria</taxon>
        <taxon>Pseudomonadati</taxon>
        <taxon>Bacteroidota</taxon>
        <taxon>Cytophagia</taxon>
        <taxon>Cytophagales</taxon>
        <taxon>Flammeovirgaceae</taxon>
        <taxon>Flammeovirga</taxon>
    </lineage>
</organism>
<dbReference type="PANTHER" id="PTHR12544">
    <property type="entry name" value="GLUTAMINASE"/>
    <property type="match status" value="1"/>
</dbReference>
<dbReference type="NCBIfam" id="TIGR03814">
    <property type="entry name" value="Gln_ase"/>
    <property type="match status" value="1"/>
</dbReference>
<sequence>MNSNRDYQKVLKNIYNQLLFEEDFGTVASYIPELAKVSPKKLGVYLQTNDGEGYAYGDANEKFSIQSISKVFSLSIALSILGPSLWKRVGVEPSGTAFNSIVQLEYEKGVPRNPFINPGAIVIADILVTYLNNPKQDFLNYVRTLSGEETIDYDLKVANSEKKTGYLNAAHINMLKSFGNIQNDVEEVLDFYYHQCSLSLTCKELAQAFNAFANQDKPFLYNGITLSKSQVKRMNAIMLSCGFYDESGEFAFRVGLSGKSGVGGGIAAILPRGLSIAVWSPRLNKKGNSYMGMRFLEEFTTETDLSIF</sequence>
<dbReference type="SUPFAM" id="SSF56601">
    <property type="entry name" value="beta-lactamase/transpeptidase-like"/>
    <property type="match status" value="1"/>
</dbReference>
<feature type="binding site" evidence="6">
    <location>
        <position position="192"/>
    </location>
    <ligand>
        <name>substrate</name>
    </ligand>
</feature>
<protein>
    <recommendedName>
        <fullName evidence="3 6">Glutaminase</fullName>
        <ecNumber evidence="3 6">3.5.1.2</ecNumber>
    </recommendedName>
</protein>
<dbReference type="EMBL" id="CP034562">
    <property type="protein sequence ID" value="AZQ61059.1"/>
    <property type="molecule type" value="Genomic_DNA"/>
</dbReference>
<feature type="binding site" evidence="6">
    <location>
        <position position="117"/>
    </location>
    <ligand>
        <name>substrate</name>
    </ligand>
</feature>
<dbReference type="EC" id="3.5.1.2" evidence="3 6"/>
<comment type="catalytic activity">
    <reaction evidence="5 6">
        <text>L-glutamine + H2O = L-glutamate + NH4(+)</text>
        <dbReference type="Rhea" id="RHEA:15889"/>
        <dbReference type="ChEBI" id="CHEBI:15377"/>
        <dbReference type="ChEBI" id="CHEBI:28938"/>
        <dbReference type="ChEBI" id="CHEBI:29985"/>
        <dbReference type="ChEBI" id="CHEBI:58359"/>
        <dbReference type="EC" id="3.5.1.2"/>
    </reaction>
</comment>
<dbReference type="OrthoDB" id="9788822at2"/>
<evidence type="ECO:0000313" key="7">
    <source>
        <dbReference type="EMBL" id="AZQ61059.1"/>
    </source>
</evidence>
<dbReference type="NCBIfam" id="NF002133">
    <property type="entry name" value="PRK00971.1-2"/>
    <property type="match status" value="1"/>
</dbReference>
<accession>A0A3S9NYQ0</accession>
<evidence type="ECO:0000256" key="1">
    <source>
        <dbReference type="ARBA" id="ARBA00011076"/>
    </source>
</evidence>
<dbReference type="InterPro" id="IPR012338">
    <property type="entry name" value="Beta-lactam/transpept-like"/>
</dbReference>
<comment type="subunit">
    <text evidence="2 6">Homotetramer.</text>
</comment>
<dbReference type="HAMAP" id="MF_00313">
    <property type="entry name" value="Glutaminase"/>
    <property type="match status" value="1"/>
</dbReference>
<feature type="binding site" evidence="6">
    <location>
        <position position="67"/>
    </location>
    <ligand>
        <name>substrate</name>
    </ligand>
</feature>
<feature type="binding site" evidence="6">
    <location>
        <position position="244"/>
    </location>
    <ligand>
        <name>substrate</name>
    </ligand>
</feature>
<dbReference type="Gene3D" id="3.40.710.10">
    <property type="entry name" value="DD-peptidase/beta-lactamase superfamily"/>
    <property type="match status" value="1"/>
</dbReference>
<dbReference type="GO" id="GO:0004359">
    <property type="term" value="F:glutaminase activity"/>
    <property type="evidence" value="ECO:0007669"/>
    <property type="project" value="UniProtKB-UniRule"/>
</dbReference>
<feature type="binding site" evidence="6">
    <location>
        <position position="161"/>
    </location>
    <ligand>
        <name>substrate</name>
    </ligand>
</feature>
<evidence type="ECO:0000256" key="5">
    <source>
        <dbReference type="ARBA" id="ARBA00049534"/>
    </source>
</evidence>
<dbReference type="RefSeq" id="WP_126611114.1">
    <property type="nucleotide sequence ID" value="NZ_CP034562.1"/>
</dbReference>
<name>A0A3S9NYQ0_9BACT</name>
<evidence type="ECO:0000256" key="2">
    <source>
        <dbReference type="ARBA" id="ARBA00011881"/>
    </source>
</evidence>
<dbReference type="Proteomes" id="UP000267268">
    <property type="component" value="Chromosome 1"/>
</dbReference>
<keyword evidence="4 6" id="KW-0378">Hydrolase</keyword>
<proteinExistence type="inferred from homology"/>
<reference evidence="7 8" key="1">
    <citation type="submission" date="2018-12" db="EMBL/GenBank/DDBJ databases">
        <title>Flammeovirga pectinis sp. nov., isolated from the gut of the Korean scallop, Patinopecten yessoensis.</title>
        <authorList>
            <person name="Bae J.-W."/>
            <person name="Jeong Y.-S."/>
            <person name="Kang W."/>
        </authorList>
    </citation>
    <scope>NUCLEOTIDE SEQUENCE [LARGE SCALE GENOMIC DNA]</scope>
    <source>
        <strain evidence="7 8">L12M1</strain>
    </source>
</reference>
<dbReference type="GO" id="GO:0006543">
    <property type="term" value="P:L-glutamine catabolic process"/>
    <property type="evidence" value="ECO:0007669"/>
    <property type="project" value="TreeGrafter"/>
</dbReference>
<dbReference type="InterPro" id="IPR015868">
    <property type="entry name" value="Glutaminase"/>
</dbReference>
<dbReference type="FunFam" id="3.40.710.10:FF:000005">
    <property type="entry name" value="Glutaminase"/>
    <property type="match status" value="1"/>
</dbReference>
<keyword evidence="8" id="KW-1185">Reference proteome</keyword>
<dbReference type="PANTHER" id="PTHR12544:SF29">
    <property type="entry name" value="GLUTAMINASE"/>
    <property type="match status" value="1"/>
</dbReference>
<evidence type="ECO:0000256" key="4">
    <source>
        <dbReference type="ARBA" id="ARBA00022801"/>
    </source>
</evidence>
<feature type="binding site" evidence="6">
    <location>
        <position position="168"/>
    </location>
    <ligand>
        <name>substrate</name>
    </ligand>
</feature>
<feature type="binding site" evidence="6">
    <location>
        <position position="262"/>
    </location>
    <ligand>
        <name>substrate</name>
    </ligand>
</feature>
<comment type="similarity">
    <text evidence="1 6">Belongs to the glutaminase family.</text>
</comment>
<dbReference type="Pfam" id="PF04960">
    <property type="entry name" value="Glutaminase"/>
    <property type="match status" value="1"/>
</dbReference>
<evidence type="ECO:0000256" key="6">
    <source>
        <dbReference type="HAMAP-Rule" id="MF_00313"/>
    </source>
</evidence>
<keyword evidence="6" id="KW-0007">Acetylation</keyword>
<evidence type="ECO:0000256" key="3">
    <source>
        <dbReference type="ARBA" id="ARBA00012918"/>
    </source>
</evidence>
<dbReference type="GO" id="GO:0006537">
    <property type="term" value="P:glutamate biosynthetic process"/>
    <property type="evidence" value="ECO:0007669"/>
    <property type="project" value="TreeGrafter"/>
</dbReference>
<evidence type="ECO:0000313" key="8">
    <source>
        <dbReference type="Proteomes" id="UP000267268"/>
    </source>
</evidence>
<dbReference type="AlphaFoldDB" id="A0A3S9NYQ0"/>
<dbReference type="KEGG" id="fll:EI427_02150"/>
<gene>
    <name evidence="6" type="primary">glsA</name>
    <name evidence="7" type="ORF">EI427_02150</name>
</gene>